<evidence type="ECO:0000313" key="5">
    <source>
        <dbReference type="Proteomes" id="UP000224871"/>
    </source>
</evidence>
<dbReference type="AlphaFoldDB" id="A0A1N6MWI3"/>
<evidence type="ECO:0000259" key="1">
    <source>
        <dbReference type="Pfam" id="PF06048"/>
    </source>
</evidence>
<dbReference type="Proteomes" id="UP000224871">
    <property type="component" value="Unassembled WGS sequence"/>
</dbReference>
<name>A0A1N6MWI3_9GAMM</name>
<dbReference type="EMBL" id="NIBU01000019">
    <property type="protein sequence ID" value="PHM35898.1"/>
    <property type="molecule type" value="Genomic_DNA"/>
</dbReference>
<accession>A0A1N6MWI3</accession>
<protein>
    <submittedName>
        <fullName evidence="2">Alkaline-shock protein</fullName>
    </submittedName>
</protein>
<dbReference type="Proteomes" id="UP000196435">
    <property type="component" value="Unassembled WGS sequence"/>
</dbReference>
<evidence type="ECO:0000313" key="3">
    <source>
        <dbReference type="EMBL" id="SIP73196.1"/>
    </source>
</evidence>
<proteinExistence type="predicted"/>
<reference evidence="3" key="1">
    <citation type="submission" date="2016-12" db="EMBL/GenBank/DDBJ databases">
        <authorList>
            <person name="Song W.-J."/>
            <person name="Kurnit D.M."/>
        </authorList>
    </citation>
    <scope>NUCLEOTIDE SEQUENCE [LARGE SCALE GENOMIC DNA]</scope>
    <source>
        <strain evidence="3">HGB1681</strain>
    </source>
</reference>
<dbReference type="Pfam" id="PF06048">
    <property type="entry name" value="DUF927"/>
    <property type="match status" value="1"/>
</dbReference>
<evidence type="ECO:0000313" key="4">
    <source>
        <dbReference type="Proteomes" id="UP000196435"/>
    </source>
</evidence>
<sequence length="983" mass="110973">MDFLTSVVPPEGETVLVTIKKNPRTATGKEVRNYWVNIRNGNAARFIQQHESGETDLYFAMSSFNTKGTEYAGRRDDQVQDVKSLWLDIDAGKEKFEKHPKWAYPSFEMAHTAFSQWLVDADMWQPNYVIASGEGLHIYWVLDKPVSPEQWRVLHGGLGQLVRTHGLKMDAGASMRISGILRVPGTLHTKSGNTVRIIASEPQPYSLAEMQEVLPYVPLQSGELGAVPDFLQDEIGFQEAIWGVQKKSFSFAQIMARCDIGSEKPKPGGCDQLALCYEQQSTTDEPTWRGALSIAVNCFDGEEWIHKISDQYPTYSFTETEFKAQSVIDKPYTCDMFSRLNPDVCGGCPHWGKIRSPIVLGKIVEEASEEELKAIINHIPQARPVTIHEGQLPSITLLSRQVAEITEQPLPFHRDYKIASSEMGSGIWKRAKGTEEKETLIYKYPLLFLNRVYSPQNGESFVMQVSMPHDPARVFELPVSELPKDYSLQGLLSKHGVTVTSKGQWENLMTFLRRTAEQAADIRAADKQHQHYGWTDDMSAFLLGNTEFRGDGSVRPMILANNGGSMDKAFRMSEDASVAGFRKAMDLINVPDMELTQFLMGVSFAAPLFKLMGVQGCLVHSYATRSGVGKTTSARLAISIWGRPQVDGGSGIEGLTRDTAVALYRRLGELNAIAMCIDEITERKGKELTDFVYSITQGRDKDRGLPNTNRLQENNGSWTMAVLSTGNLSLTQQLVNMNALSEALNARVIELDMSNLPSLWGRNNENKEFVEQTFMLARTLHAGAAGRFWLRNLMRNMDLVKKLCEDVSRECQEFFDFTQKERYWTWTVSLGIAGLIIGKELGIWDFDVGRVMTAVKAQLERIRVNVEQDKITPASIFEHFISATFENRLEIRAANTPILSNQLPSKELGLRQENYSHKLFINKGFARRWCESNNYPFDLFKEHMKILRARDTRKHMLEGVTSIPSKSKRPNVWELDLRGETHD</sequence>
<organism evidence="3 4">
    <name type="scientific">Xenorhabdus innexi</name>
    <dbReference type="NCBI Taxonomy" id="290109"/>
    <lineage>
        <taxon>Bacteria</taxon>
        <taxon>Pseudomonadati</taxon>
        <taxon>Pseudomonadota</taxon>
        <taxon>Gammaproteobacteria</taxon>
        <taxon>Enterobacterales</taxon>
        <taxon>Morganellaceae</taxon>
        <taxon>Xenorhabdus</taxon>
    </lineage>
</organism>
<reference evidence="2 5" key="3">
    <citation type="journal article" date="2017" name="Nat. Microbiol.">
        <title>Natural product diversity associated with the nematode symbionts Photorhabdus and Xenorhabdus.</title>
        <authorList>
            <person name="Tobias N.J."/>
            <person name="Wolff H."/>
            <person name="Djahanschiri B."/>
            <person name="Grundmann F."/>
            <person name="Kronenwerth M."/>
            <person name="Shi Y.M."/>
            <person name="Simonyi S."/>
            <person name="Grun P."/>
            <person name="Shapiro-Ilan D."/>
            <person name="Pidot S.J."/>
            <person name="Stinear T.P."/>
            <person name="Ebersberger I."/>
            <person name="Bode H.B."/>
        </authorList>
    </citation>
    <scope>NUCLEOTIDE SEQUENCE [LARGE SCALE GENOMIC DNA]</scope>
    <source>
        <strain evidence="2 5">DSM 16336</strain>
    </source>
</reference>
<dbReference type="InterPro" id="IPR009270">
    <property type="entry name" value="DUF927"/>
</dbReference>
<dbReference type="OrthoDB" id="6008408at2"/>
<dbReference type="EMBL" id="FTLG01000089">
    <property type="protein sequence ID" value="SIP73196.1"/>
    <property type="molecule type" value="Genomic_DNA"/>
</dbReference>
<keyword evidence="5" id="KW-1185">Reference proteome</keyword>
<dbReference type="RefSeq" id="WP_086956654.1">
    <property type="nucleotide sequence ID" value="NZ_CAWNQC010000101.1"/>
</dbReference>
<reference evidence="4" key="2">
    <citation type="submission" date="2016-12" db="EMBL/GenBank/DDBJ databases">
        <authorList>
            <person name="Gaudriault S."/>
        </authorList>
    </citation>
    <scope>NUCLEOTIDE SEQUENCE [LARGE SCALE GENOMIC DNA]</scope>
    <source>
        <strain evidence="4">HGB1681 (deposited as PTA-6826 in the American Type Culture Collection)</strain>
    </source>
</reference>
<feature type="domain" description="DUF927" evidence="1">
    <location>
        <begin position="426"/>
        <end position="704"/>
    </location>
</feature>
<evidence type="ECO:0000313" key="2">
    <source>
        <dbReference type="EMBL" id="PHM35898.1"/>
    </source>
</evidence>
<gene>
    <name evidence="2" type="ORF">Xinn_01968</name>
    <name evidence="3" type="ORF">XIS1_1790002</name>
</gene>